<feature type="transmembrane region" description="Helical" evidence="1">
    <location>
        <begin position="37"/>
        <end position="55"/>
    </location>
</feature>
<keyword evidence="1" id="KW-0472">Membrane</keyword>
<protein>
    <submittedName>
        <fullName evidence="2">Uncharacterized protein</fullName>
    </submittedName>
</protein>
<dbReference type="AlphaFoldDB" id="A0A7R6SSI9"/>
<keyword evidence="1" id="KW-1133">Transmembrane helix</keyword>
<keyword evidence="1" id="KW-0812">Transmembrane</keyword>
<name>A0A7R6SSI9_9GAMM</name>
<dbReference type="RefSeq" id="WP_019622121.1">
    <property type="nucleotide sequence ID" value="NZ_AP014545.1"/>
</dbReference>
<accession>A0A7R6SSI9</accession>
<organism evidence="2 3">
    <name type="scientific">Amphritea japonica ATCC BAA-1530</name>
    <dbReference type="NCBI Taxonomy" id="1278309"/>
    <lineage>
        <taxon>Bacteria</taxon>
        <taxon>Pseudomonadati</taxon>
        <taxon>Pseudomonadota</taxon>
        <taxon>Gammaproteobacteria</taxon>
        <taxon>Oceanospirillales</taxon>
        <taxon>Oceanospirillaceae</taxon>
        <taxon>Amphritea</taxon>
    </lineage>
</organism>
<dbReference type="Proteomes" id="UP000595663">
    <property type="component" value="Chromosome"/>
</dbReference>
<reference evidence="2 3" key="1">
    <citation type="journal article" date="2008" name="Int. J. Syst. Evol. Microbiol.">
        <title>Amphritea japonica sp. nov. and Amphritea balenae sp. nov., isolated from the sediment adjacent to sperm whale carcasses off Kagoshima, Japan.</title>
        <authorList>
            <person name="Miyazaki M."/>
            <person name="Nogi Y."/>
            <person name="Fujiwara Y."/>
            <person name="Kawato M."/>
            <person name="Nagahama T."/>
            <person name="Kubokawa K."/>
            <person name="Horikoshi K."/>
        </authorList>
    </citation>
    <scope>NUCLEOTIDE SEQUENCE [LARGE SCALE GENOMIC DNA]</scope>
    <source>
        <strain evidence="2 3">ATCC BAA-1530</strain>
    </source>
</reference>
<sequence length="56" mass="6920">MVWTSILGILLLLWVAWDLYAGSVWLHREYFRNQEPWSYWVLILIWILVAVSCFYW</sequence>
<evidence type="ECO:0000313" key="3">
    <source>
        <dbReference type="Proteomes" id="UP000595663"/>
    </source>
</evidence>
<evidence type="ECO:0000313" key="2">
    <source>
        <dbReference type="EMBL" id="BBB25695.1"/>
    </source>
</evidence>
<evidence type="ECO:0000256" key="1">
    <source>
        <dbReference type="SAM" id="Phobius"/>
    </source>
</evidence>
<dbReference type="KEGG" id="ajp:AMJAP_1099"/>
<gene>
    <name evidence="2" type="ORF">AMJAP_1099</name>
</gene>
<dbReference type="EMBL" id="AP014545">
    <property type="protein sequence ID" value="BBB25695.1"/>
    <property type="molecule type" value="Genomic_DNA"/>
</dbReference>
<proteinExistence type="predicted"/>
<keyword evidence="3" id="KW-1185">Reference proteome</keyword>